<keyword evidence="1" id="KW-1133">Transmembrane helix</keyword>
<dbReference type="STRING" id="187868.SAMN05192589_11595"/>
<protein>
    <submittedName>
        <fullName evidence="2">Cytochrome c oxidase cbb3-type subunit 4</fullName>
    </submittedName>
</protein>
<name>A0A1G7C5M9_9BURK</name>
<proteinExistence type="predicted"/>
<reference evidence="2 3" key="1">
    <citation type="submission" date="2016-10" db="EMBL/GenBank/DDBJ databases">
        <authorList>
            <person name="de Groot N.N."/>
        </authorList>
    </citation>
    <scope>NUCLEOTIDE SEQUENCE [LARGE SCALE GENOMIC DNA]</scope>
    <source>
        <strain evidence="2 3">DSM 16619</strain>
    </source>
</reference>
<dbReference type="CDD" id="cd01324">
    <property type="entry name" value="cbb3_Oxidase_CcoQ"/>
    <property type="match status" value="1"/>
</dbReference>
<keyword evidence="1" id="KW-0472">Membrane</keyword>
<dbReference type="RefSeq" id="WP_092745460.1">
    <property type="nucleotide sequence ID" value="NZ_FMZC01000015.1"/>
</dbReference>
<dbReference type="EMBL" id="FMZC01000015">
    <property type="protein sequence ID" value="SDE34543.1"/>
    <property type="molecule type" value="Genomic_DNA"/>
</dbReference>
<keyword evidence="3" id="KW-1185">Reference proteome</keyword>
<evidence type="ECO:0000313" key="3">
    <source>
        <dbReference type="Proteomes" id="UP000198781"/>
    </source>
</evidence>
<evidence type="ECO:0000256" key="1">
    <source>
        <dbReference type="SAM" id="Phobius"/>
    </source>
</evidence>
<sequence length="45" mass="5114">MDITTVRIAATLASLACFLGILVWAFSRRNRARFDEAARLPFEQD</sequence>
<feature type="transmembrane region" description="Helical" evidence="1">
    <location>
        <begin position="6"/>
        <end position="26"/>
    </location>
</feature>
<dbReference type="OrthoDB" id="8604580at2"/>
<dbReference type="InterPro" id="IPR008621">
    <property type="entry name" value="Cbb3-typ_cyt_oxidase_comp"/>
</dbReference>
<evidence type="ECO:0000313" key="2">
    <source>
        <dbReference type="EMBL" id="SDE34543.1"/>
    </source>
</evidence>
<gene>
    <name evidence="2" type="ORF">SAMN05192589_11595</name>
</gene>
<dbReference type="Proteomes" id="UP000198781">
    <property type="component" value="Unassembled WGS sequence"/>
</dbReference>
<dbReference type="AlphaFoldDB" id="A0A1G7C5M9"/>
<accession>A0A1G7C5M9</accession>
<organism evidence="2 3">
    <name type="scientific">Paracidovorax valerianellae</name>
    <dbReference type="NCBI Taxonomy" id="187868"/>
    <lineage>
        <taxon>Bacteria</taxon>
        <taxon>Pseudomonadati</taxon>
        <taxon>Pseudomonadota</taxon>
        <taxon>Betaproteobacteria</taxon>
        <taxon>Burkholderiales</taxon>
        <taxon>Comamonadaceae</taxon>
        <taxon>Paracidovorax</taxon>
    </lineage>
</organism>
<keyword evidence="1" id="KW-0812">Transmembrane</keyword>
<dbReference type="Pfam" id="PF05545">
    <property type="entry name" value="FixQ"/>
    <property type="match status" value="1"/>
</dbReference>